<dbReference type="EMBL" id="EF414386">
    <property type="protein sequence ID" value="ABS31472.1"/>
    <property type="molecule type" value="mRNA"/>
</dbReference>
<accession>A7KHG5</accession>
<evidence type="ECO:0000256" key="1">
    <source>
        <dbReference type="SAM" id="Phobius"/>
    </source>
</evidence>
<proteinExistence type="evidence at transcript level"/>
<keyword evidence="1" id="KW-0812">Transmembrane</keyword>
<dbReference type="AlphaFoldDB" id="A7KHG5"/>
<name>A7KHG5_MEDTR</name>
<dbReference type="EMBL" id="PSQE01000004">
    <property type="protein sequence ID" value="RHN59341.1"/>
    <property type="molecule type" value="Genomic_DNA"/>
</dbReference>
<dbReference type="Gramene" id="rna21355">
    <property type="protein sequence ID" value="RHN59341.1"/>
    <property type="gene ID" value="gene21355"/>
</dbReference>
<gene>
    <name evidence="3" type="ORF">MtrunA17_Chr4g0012211</name>
</gene>
<reference evidence="3" key="3">
    <citation type="journal article" date="2018" name="Nat. Plants">
        <title>Whole-genome landscape of Medicago truncatula symbiotic genes.</title>
        <authorList>
            <person name="Pecrix Y."/>
            <person name="Gamas P."/>
            <person name="Carrere S."/>
        </authorList>
    </citation>
    <scope>NUCLEOTIDE SEQUENCE</scope>
    <source>
        <tissue evidence="3">Leaves</tissue>
    </source>
</reference>
<evidence type="ECO:0000313" key="2">
    <source>
        <dbReference type="EMBL" id="ABS31472.1"/>
    </source>
</evidence>
<protein>
    <submittedName>
        <fullName evidence="2">Nodule-specific cysteine-rich peptide 335</fullName>
    </submittedName>
</protein>
<reference evidence="2" key="1">
    <citation type="journal article" date="2007" name="Mol. Plant Microbe Interact.">
        <title>Genomic organization and evolutionary insights on GRP and NCR genes, two large nodule-specific gene families in Medicago truncatula.</title>
        <authorList>
            <person name="Alunni B."/>
            <person name="Kevei Z."/>
            <person name="Redondo-Nieto M."/>
            <person name="Kondorosi A."/>
            <person name="Mergaert P."/>
            <person name="Kondorosi E."/>
        </authorList>
    </citation>
    <scope>NUCLEOTIDE SEQUENCE</scope>
</reference>
<reference evidence="4" key="2">
    <citation type="journal article" date="2018" name="Nat. Plants">
        <title>Whole-genome landscape of Medicago truncatula symbiotic genes.</title>
        <authorList>
            <person name="Pecrix Y."/>
            <person name="Staton S.E."/>
            <person name="Sallet E."/>
            <person name="Lelandais-Briere C."/>
            <person name="Moreau S."/>
            <person name="Carrere S."/>
            <person name="Blein T."/>
            <person name="Jardinaud M.F."/>
            <person name="Latrasse D."/>
            <person name="Zouine M."/>
            <person name="Zahm M."/>
            <person name="Kreplak J."/>
            <person name="Mayjonade B."/>
            <person name="Satge C."/>
            <person name="Perez M."/>
            <person name="Cauet S."/>
            <person name="Marande W."/>
            <person name="Chantry-Darmon C."/>
            <person name="Lopez-Roques C."/>
            <person name="Bouchez O."/>
            <person name="Berard A."/>
            <person name="Debelle F."/>
            <person name="Munos S."/>
            <person name="Bendahmane A."/>
            <person name="Berges H."/>
            <person name="Niebel A."/>
            <person name="Buitink J."/>
            <person name="Frugier F."/>
            <person name="Benhamed M."/>
            <person name="Crespi M."/>
            <person name="Gouzy J."/>
            <person name="Gamas P."/>
        </authorList>
    </citation>
    <scope>NUCLEOTIDE SEQUENCE [LARGE SCALE GENOMIC DNA]</scope>
    <source>
        <strain evidence="4">cv. Jemalong A17</strain>
    </source>
</reference>
<keyword evidence="1" id="KW-1133">Transmembrane helix</keyword>
<feature type="transmembrane region" description="Helical" evidence="1">
    <location>
        <begin position="15"/>
        <end position="35"/>
    </location>
</feature>
<keyword evidence="1" id="KW-0472">Membrane</keyword>
<evidence type="ECO:0000313" key="3">
    <source>
        <dbReference type="EMBL" id="RHN59341.1"/>
    </source>
</evidence>
<dbReference type="SMR" id="A7KHG5"/>
<evidence type="ECO:0000313" key="4">
    <source>
        <dbReference type="Proteomes" id="UP000265566"/>
    </source>
</evidence>
<dbReference type="Proteomes" id="UP000265566">
    <property type="component" value="Chromosome 4"/>
</dbReference>
<sequence>MQIGKNMVETPKLDYVIIFFFLYFFFRQMIILRLNTTFRPLNFKMLRFWGQNRNIMKHRGQKVHFSLILSDCKTNKDCPKLRRANVRCRKSYCVPI</sequence>
<organism evidence="2">
    <name type="scientific">Medicago truncatula</name>
    <name type="common">Barrel medic</name>
    <name type="synonym">Medicago tribuloides</name>
    <dbReference type="NCBI Taxonomy" id="3880"/>
    <lineage>
        <taxon>Eukaryota</taxon>
        <taxon>Viridiplantae</taxon>
        <taxon>Streptophyta</taxon>
        <taxon>Embryophyta</taxon>
        <taxon>Tracheophyta</taxon>
        <taxon>Spermatophyta</taxon>
        <taxon>Magnoliopsida</taxon>
        <taxon>eudicotyledons</taxon>
        <taxon>Gunneridae</taxon>
        <taxon>Pentapetalae</taxon>
        <taxon>rosids</taxon>
        <taxon>fabids</taxon>
        <taxon>Fabales</taxon>
        <taxon>Fabaceae</taxon>
        <taxon>Papilionoideae</taxon>
        <taxon>50 kb inversion clade</taxon>
        <taxon>NPAAA clade</taxon>
        <taxon>Hologalegina</taxon>
        <taxon>IRL clade</taxon>
        <taxon>Trifolieae</taxon>
        <taxon>Medicago</taxon>
    </lineage>
</organism>